<dbReference type="Gene3D" id="2.40.10.270">
    <property type="entry name" value="Bacteriophage SPP1 head-tail adaptor protein"/>
    <property type="match status" value="1"/>
</dbReference>
<accession>A0A643EXF9</accession>
<dbReference type="AlphaFoldDB" id="A0A643EXF9"/>
<organism evidence="1">
    <name type="scientific">Brucella pituitosa</name>
    <dbReference type="NCBI Taxonomy" id="571256"/>
    <lineage>
        <taxon>Bacteria</taxon>
        <taxon>Pseudomonadati</taxon>
        <taxon>Pseudomonadota</taxon>
        <taxon>Alphaproteobacteria</taxon>
        <taxon>Hyphomicrobiales</taxon>
        <taxon>Brucellaceae</taxon>
        <taxon>Brucella/Ochrobactrum group</taxon>
        <taxon>Brucella</taxon>
    </lineage>
</organism>
<dbReference type="InterPro" id="IPR008767">
    <property type="entry name" value="Phage_SPP1_head-tail_adaptor"/>
</dbReference>
<gene>
    <name evidence="1" type="ORF">F7Q93_15190</name>
</gene>
<reference evidence="1" key="1">
    <citation type="submission" date="2019-09" db="EMBL/GenBank/DDBJ databases">
        <title>Draft genome sequences of 48 bacterial type strains from the CCUG.</title>
        <authorList>
            <person name="Tunovic T."/>
            <person name="Pineiro-Iglesias B."/>
            <person name="Unosson C."/>
            <person name="Inganas E."/>
            <person name="Ohlen M."/>
            <person name="Cardew S."/>
            <person name="Jensie-Markopoulos S."/>
            <person name="Salva-Serra F."/>
            <person name="Jaen-Luchoro D."/>
            <person name="Karlsson R."/>
            <person name="Svensson-Stadler L."/>
            <person name="Chun J."/>
            <person name="Moore E."/>
        </authorList>
    </citation>
    <scope>NUCLEOTIDE SEQUENCE</scope>
    <source>
        <strain evidence="1">CCUG 50899</strain>
    </source>
</reference>
<dbReference type="NCBIfam" id="TIGR01563">
    <property type="entry name" value="gp16_SPP1"/>
    <property type="match status" value="1"/>
</dbReference>
<name>A0A643EXF9_9HYPH</name>
<sequence length="112" mass="12955">MKTTIGQRDRMVTLTFYGWTGEKDEGGGPIYEDIKHGPFWARMQPMKGSETVIAARLTGVQPFIVTIPWQPEIANVTNSWKLYDEDKREYSIKSAGNMDEKRQFIELLVERK</sequence>
<dbReference type="Pfam" id="PF05521">
    <property type="entry name" value="Phage_HCP"/>
    <property type="match status" value="1"/>
</dbReference>
<proteinExistence type="predicted"/>
<dbReference type="RefSeq" id="WP_024898798.1">
    <property type="nucleotide sequence ID" value="NZ_JBHEEN010000006.1"/>
</dbReference>
<evidence type="ECO:0000313" key="1">
    <source>
        <dbReference type="EMBL" id="KAB0570583.1"/>
    </source>
</evidence>
<comment type="caution">
    <text evidence="1">The sequence shown here is derived from an EMBL/GenBank/DDBJ whole genome shotgun (WGS) entry which is preliminary data.</text>
</comment>
<dbReference type="EMBL" id="VZPE01000006">
    <property type="protein sequence ID" value="KAB0570583.1"/>
    <property type="molecule type" value="Genomic_DNA"/>
</dbReference>
<dbReference type="InterPro" id="IPR038666">
    <property type="entry name" value="SSP1_head-tail_sf"/>
</dbReference>
<protein>
    <submittedName>
        <fullName evidence="1">Phage head closure protein</fullName>
    </submittedName>
</protein>